<protein>
    <submittedName>
        <fullName evidence="3">Uncharacterized protein</fullName>
    </submittedName>
</protein>
<keyword evidence="2" id="KW-0472">Membrane</keyword>
<dbReference type="Proteomes" id="UP001303115">
    <property type="component" value="Unassembled WGS sequence"/>
</dbReference>
<reference evidence="4" key="1">
    <citation type="journal article" date="2023" name="Mol. Phylogenet. Evol.">
        <title>Genome-scale phylogeny and comparative genomics of the fungal order Sordariales.</title>
        <authorList>
            <person name="Hensen N."/>
            <person name="Bonometti L."/>
            <person name="Westerberg I."/>
            <person name="Brannstrom I.O."/>
            <person name="Guillou S."/>
            <person name="Cros-Aarteil S."/>
            <person name="Calhoun S."/>
            <person name="Haridas S."/>
            <person name="Kuo A."/>
            <person name="Mondo S."/>
            <person name="Pangilinan J."/>
            <person name="Riley R."/>
            <person name="LaButti K."/>
            <person name="Andreopoulos B."/>
            <person name="Lipzen A."/>
            <person name="Chen C."/>
            <person name="Yan M."/>
            <person name="Daum C."/>
            <person name="Ng V."/>
            <person name="Clum A."/>
            <person name="Steindorff A."/>
            <person name="Ohm R.A."/>
            <person name="Martin F."/>
            <person name="Silar P."/>
            <person name="Natvig D.O."/>
            <person name="Lalanne C."/>
            <person name="Gautier V."/>
            <person name="Ament-Velasquez S.L."/>
            <person name="Kruys A."/>
            <person name="Hutchinson M.I."/>
            <person name="Powell A.J."/>
            <person name="Barry K."/>
            <person name="Miller A.N."/>
            <person name="Grigoriev I.V."/>
            <person name="Debuchy R."/>
            <person name="Gladieux P."/>
            <person name="Hiltunen Thoren M."/>
            <person name="Johannesson H."/>
        </authorList>
    </citation>
    <scope>NUCLEOTIDE SEQUENCE [LARGE SCALE GENOMIC DNA]</scope>
    <source>
        <strain evidence="4">CBS 284.82</strain>
    </source>
</reference>
<proteinExistence type="predicted"/>
<comment type="caution">
    <text evidence="3">The sequence shown here is derived from an EMBL/GenBank/DDBJ whole genome shotgun (WGS) entry which is preliminary data.</text>
</comment>
<keyword evidence="2" id="KW-1133">Transmembrane helix</keyword>
<evidence type="ECO:0000313" key="4">
    <source>
        <dbReference type="Proteomes" id="UP001303115"/>
    </source>
</evidence>
<sequence>MRHRTLLTSALRANAAQLSKHHAPPCAVLTSLSRDLSRTRTAQRRSYTSASPTHRRQHPSTATAAPTTTTILPPATTTNALPPSAANPPPTTRPPPLNLPVRAPNSPRPPFLSPANFSHLLATGVAYLKFYKTGLKHIITNTRLLYSKRPDILAARPHPSTRAYLHLRLRWQHDVRRLPLFALILLVCGEFTPLVVLALPGAVPLA</sequence>
<evidence type="ECO:0000313" key="3">
    <source>
        <dbReference type="EMBL" id="KAK4032271.1"/>
    </source>
</evidence>
<evidence type="ECO:0000256" key="2">
    <source>
        <dbReference type="SAM" id="Phobius"/>
    </source>
</evidence>
<dbReference type="AlphaFoldDB" id="A0AAN6P9I5"/>
<gene>
    <name evidence="3" type="ORF">C8A01DRAFT_41287</name>
</gene>
<evidence type="ECO:0000256" key="1">
    <source>
        <dbReference type="SAM" id="MobiDB-lite"/>
    </source>
</evidence>
<accession>A0AAN6P9I5</accession>
<feature type="transmembrane region" description="Helical" evidence="2">
    <location>
        <begin position="178"/>
        <end position="203"/>
    </location>
</feature>
<feature type="compositionally biased region" description="Low complexity" evidence="1">
    <location>
        <begin position="59"/>
        <end position="84"/>
    </location>
</feature>
<feature type="region of interest" description="Disordered" evidence="1">
    <location>
        <begin position="31"/>
        <end position="106"/>
    </location>
</feature>
<feature type="non-terminal residue" evidence="3">
    <location>
        <position position="206"/>
    </location>
</feature>
<name>A0AAN6P9I5_9PEZI</name>
<dbReference type="EMBL" id="MU854628">
    <property type="protein sequence ID" value="KAK4032271.1"/>
    <property type="molecule type" value="Genomic_DNA"/>
</dbReference>
<organism evidence="3 4">
    <name type="scientific">Parachaetomium inaequale</name>
    <dbReference type="NCBI Taxonomy" id="2588326"/>
    <lineage>
        <taxon>Eukaryota</taxon>
        <taxon>Fungi</taxon>
        <taxon>Dikarya</taxon>
        <taxon>Ascomycota</taxon>
        <taxon>Pezizomycotina</taxon>
        <taxon>Sordariomycetes</taxon>
        <taxon>Sordariomycetidae</taxon>
        <taxon>Sordariales</taxon>
        <taxon>Chaetomiaceae</taxon>
        <taxon>Parachaetomium</taxon>
    </lineage>
</organism>
<keyword evidence="4" id="KW-1185">Reference proteome</keyword>
<feature type="compositionally biased region" description="Pro residues" evidence="1">
    <location>
        <begin position="85"/>
        <end position="98"/>
    </location>
</feature>
<keyword evidence="2" id="KW-0812">Transmembrane</keyword>